<evidence type="ECO:0000256" key="5">
    <source>
        <dbReference type="ARBA" id="ARBA00022723"/>
    </source>
</evidence>
<keyword evidence="7" id="KW-0862">Zinc</keyword>
<keyword evidence="12" id="KW-1185">Reference proteome</keyword>
<gene>
    <name evidence="11" type="ORF">DILT_LOCUS6659</name>
</gene>
<dbReference type="InterPro" id="IPR001330">
    <property type="entry name" value="Prenyltrans"/>
</dbReference>
<dbReference type="Proteomes" id="UP000281553">
    <property type="component" value="Unassembled WGS sequence"/>
</dbReference>
<evidence type="ECO:0000256" key="8">
    <source>
        <dbReference type="ARBA" id="ARBA00030816"/>
    </source>
</evidence>
<sequence length="132" mass="14715">MAHPIIDVDLASDTPTDLILEKHIQFLASFDKKADPMLDYLKLSAMYWCLTALDLMDKLDVIDKETVVQFVQSCQNPDGGLAPAPGHDSHILPTLSGIQILVLYDELDKIDRKKVAEYVAKLQVGLTLIPRL</sequence>
<dbReference type="InterPro" id="IPR008930">
    <property type="entry name" value="Terpenoid_cyclase/PrenylTrfase"/>
</dbReference>
<reference evidence="11 12" key="1">
    <citation type="submission" date="2018-11" db="EMBL/GenBank/DDBJ databases">
        <authorList>
            <consortium name="Pathogen Informatics"/>
        </authorList>
    </citation>
    <scope>NUCLEOTIDE SEQUENCE [LARGE SCALE GENOMIC DNA]</scope>
</reference>
<dbReference type="PANTHER" id="PTHR11774">
    <property type="entry name" value="GERANYLGERANYL TRANSFERASE TYPE BETA SUBUNIT"/>
    <property type="match status" value="1"/>
</dbReference>
<comment type="similarity">
    <text evidence="2">Belongs to the protein prenyltransferase subunit beta family.</text>
</comment>
<dbReference type="PANTHER" id="PTHR11774:SF11">
    <property type="entry name" value="GERANYLGERANYL TRANSFERASE TYPE-2 SUBUNIT BETA"/>
    <property type="match status" value="1"/>
</dbReference>
<dbReference type="InterPro" id="IPR045089">
    <property type="entry name" value="PGGT1B-like"/>
</dbReference>
<evidence type="ECO:0000313" key="12">
    <source>
        <dbReference type="Proteomes" id="UP000281553"/>
    </source>
</evidence>
<evidence type="ECO:0000256" key="9">
    <source>
        <dbReference type="ARBA" id="ARBA00032766"/>
    </source>
</evidence>
<keyword evidence="3" id="KW-0637">Prenyltransferase</keyword>
<dbReference type="GO" id="GO:0005968">
    <property type="term" value="C:Rab-protein geranylgeranyltransferase complex"/>
    <property type="evidence" value="ECO:0007669"/>
    <property type="project" value="TreeGrafter"/>
</dbReference>
<accession>A0A3P7LLN5</accession>
<evidence type="ECO:0000313" key="11">
    <source>
        <dbReference type="EMBL" id="VDN10828.1"/>
    </source>
</evidence>
<dbReference type="SUPFAM" id="SSF48239">
    <property type="entry name" value="Terpenoid cyclases/Protein prenyltransferases"/>
    <property type="match status" value="1"/>
</dbReference>
<dbReference type="Gene3D" id="1.50.10.20">
    <property type="match status" value="1"/>
</dbReference>
<keyword evidence="6" id="KW-0677">Repeat</keyword>
<evidence type="ECO:0000256" key="1">
    <source>
        <dbReference type="ARBA" id="ARBA00001947"/>
    </source>
</evidence>
<feature type="domain" description="Prenyltransferase alpha-alpha toroid" evidence="10">
    <location>
        <begin position="20"/>
        <end position="123"/>
    </location>
</feature>
<evidence type="ECO:0000256" key="2">
    <source>
        <dbReference type="ARBA" id="ARBA00010497"/>
    </source>
</evidence>
<keyword evidence="5" id="KW-0479">Metal-binding</keyword>
<evidence type="ECO:0000256" key="6">
    <source>
        <dbReference type="ARBA" id="ARBA00022737"/>
    </source>
</evidence>
<dbReference type="Pfam" id="PF00432">
    <property type="entry name" value="Prenyltrans"/>
    <property type="match status" value="1"/>
</dbReference>
<keyword evidence="4" id="KW-0808">Transferase</keyword>
<organism evidence="11 12">
    <name type="scientific">Dibothriocephalus latus</name>
    <name type="common">Fish tapeworm</name>
    <name type="synonym">Diphyllobothrium latum</name>
    <dbReference type="NCBI Taxonomy" id="60516"/>
    <lineage>
        <taxon>Eukaryota</taxon>
        <taxon>Metazoa</taxon>
        <taxon>Spiralia</taxon>
        <taxon>Lophotrochozoa</taxon>
        <taxon>Platyhelminthes</taxon>
        <taxon>Cestoda</taxon>
        <taxon>Eucestoda</taxon>
        <taxon>Diphyllobothriidea</taxon>
        <taxon>Diphyllobothriidae</taxon>
        <taxon>Dibothriocephalus</taxon>
    </lineage>
</organism>
<dbReference type="EMBL" id="UYRU01050078">
    <property type="protein sequence ID" value="VDN10828.1"/>
    <property type="molecule type" value="Genomic_DNA"/>
</dbReference>
<dbReference type="OrthoDB" id="5428259at2759"/>
<dbReference type="AlphaFoldDB" id="A0A3P7LLN5"/>
<dbReference type="GO" id="GO:0004663">
    <property type="term" value="F:Rab geranylgeranyltransferase activity"/>
    <property type="evidence" value="ECO:0007669"/>
    <property type="project" value="TreeGrafter"/>
</dbReference>
<proteinExistence type="inferred from homology"/>
<evidence type="ECO:0000256" key="7">
    <source>
        <dbReference type="ARBA" id="ARBA00022833"/>
    </source>
</evidence>
<evidence type="ECO:0000256" key="4">
    <source>
        <dbReference type="ARBA" id="ARBA00022679"/>
    </source>
</evidence>
<protein>
    <recommendedName>
        <fullName evidence="8">Geranylgeranyl transferase type II subunit beta</fullName>
    </recommendedName>
    <alternativeName>
        <fullName evidence="9">Type II protein geranyl-geranyltransferase subunit beta</fullName>
    </alternativeName>
</protein>
<evidence type="ECO:0000259" key="10">
    <source>
        <dbReference type="Pfam" id="PF00432"/>
    </source>
</evidence>
<comment type="cofactor">
    <cofactor evidence="1">
        <name>Zn(2+)</name>
        <dbReference type="ChEBI" id="CHEBI:29105"/>
    </cofactor>
</comment>
<dbReference type="GO" id="GO:0046872">
    <property type="term" value="F:metal ion binding"/>
    <property type="evidence" value="ECO:0007669"/>
    <property type="project" value="UniProtKB-KW"/>
</dbReference>
<name>A0A3P7LLN5_DIBLA</name>
<evidence type="ECO:0000256" key="3">
    <source>
        <dbReference type="ARBA" id="ARBA00022602"/>
    </source>
</evidence>